<comment type="similarity">
    <text evidence="2 8">Belongs to the FAN1 family.</text>
</comment>
<comment type="catalytic activity">
    <reaction evidence="1 8">
        <text>Hydrolytically removes 5'-nucleotides successively from the 3'-hydroxy termini of 3'-hydroxy-terminated oligonucleotides.</text>
        <dbReference type="EC" id="3.1.4.1"/>
    </reaction>
</comment>
<dbReference type="InterPro" id="IPR011856">
    <property type="entry name" value="tRNA_endonuc-like_dom_sf"/>
</dbReference>
<comment type="subcellular location">
    <subcellularLocation>
        <location evidence="8">Nucleus</location>
    </subcellularLocation>
</comment>
<keyword evidence="6 8" id="KW-0460">Magnesium</keyword>
<dbReference type="EC" id="3.1.4.1" evidence="8"/>
<organism evidence="11">
    <name type="scientific">Apis mellifera</name>
    <name type="common">Honeybee</name>
    <dbReference type="NCBI Taxonomy" id="7460"/>
    <lineage>
        <taxon>Eukaryota</taxon>
        <taxon>Metazoa</taxon>
        <taxon>Ecdysozoa</taxon>
        <taxon>Arthropoda</taxon>
        <taxon>Hexapoda</taxon>
        <taxon>Insecta</taxon>
        <taxon>Pterygota</taxon>
        <taxon>Neoptera</taxon>
        <taxon>Endopterygota</taxon>
        <taxon>Hymenoptera</taxon>
        <taxon>Apocrita</taxon>
        <taxon>Aculeata</taxon>
        <taxon>Apoidea</taxon>
        <taxon>Anthophila</taxon>
        <taxon>Apidae</taxon>
        <taxon>Apis</taxon>
    </lineage>
</organism>
<keyword evidence="3 8" id="KW-0540">Nuclease</keyword>
<dbReference type="GO" id="GO:0004528">
    <property type="term" value="F:phosphodiesterase I activity"/>
    <property type="evidence" value="ECO:0007669"/>
    <property type="project" value="UniProtKB-EC"/>
</dbReference>
<dbReference type="GO" id="GO:0070336">
    <property type="term" value="F:flap-structured DNA binding"/>
    <property type="evidence" value="ECO:0007669"/>
    <property type="project" value="TreeGrafter"/>
</dbReference>
<sequence length="903" mass="105119">MSHQTRIDQFYKINGNKHSHVIKKHSRLKTVPYLKSKKKDINKKQNVSLSQHIESDDISDCTIIYEKSNEMHNSFLNDIKMIQYDDEIIKNNISLYENDHLEETSNINMQLQETLENKLNNDYMKTVFNSNNNSHLKKTPTKESNSANIKQKTPNKNNFSLQNTNSPIHKKLSYTPRISFGNKSPKIIEKKNLFDENINNSIIIQTIKNMNLVKQGGISLHNFDLEKIYSKNTFNYQYNDINTENLIKYELNNINLSNDLNSKILFTTIFSVLSLPINCGYFDENDLNFIYSIITLPKNAQMLLARMIKRKRKWFRKSNISYPEIDTDLKDIFQILVSRSICTFDIQKENLSTILELLQVSEIQQLCKNMKINPKGNKKNNIQKLLKLSSNKPLFPGIKSPSNFLYASILDILDYCVCITTKTWNIIDRIITLLIPNQNAKYHSTSDIFYFLCDVYLGKIIFPNNTGYYFPVFSCKLHLTSYVEAKSILSTTLQYIEKKDWKKVQEYGNLAMDKLPNLLEIESLKLKNSILPIHVRRYMPGYIWLKILSKCIEAFKKNQDKKRVIEILSFLLKQNCHMLSYKGIWYEELALIEMHHHKNIEKSASIIIQALNTENLTQVDKVNLIDRANKIVKKKVIKSITKTTINEILNDYIPHVSKYEPISIIINATVMPRNTAGNKSIWCIENSIENQTYGSVETVAFHHYQKQGFPNGLHCEGALPNILFCTLFWEELYGIHIPGAFVTPYQEAPGDLYTDQFYKNRKEKIDMKLKIISDLSSELLSSKMKEKFVIFKQYQSAMITNLDNNLQLEEIVHCLGVQGVIGICKRLIENFKLWRAGFPDLIVWNYDTKEHKIIEVKGPRDILSTKQKLWLEYLHQLGLNIEVCLVQGKYSTCSKCFVYIQKS</sequence>
<dbReference type="OrthoDB" id="76364at2759"/>
<keyword evidence="4 8" id="KW-0479">Metal-binding</keyword>
<evidence type="ECO:0000259" key="10">
    <source>
        <dbReference type="SMART" id="SM00990"/>
    </source>
</evidence>
<comment type="function">
    <text evidence="8">Nuclease required for the repair of DNA interstrand cross-links (ICL). Acts as a 5'-3' exonuclease that anchors at a cut end of DNA and cleaves DNA successively at every third nucleotide, allowing to excise an ICL from one strand through flanking incisions.</text>
</comment>
<feature type="domain" description="VRR-NUC" evidence="10">
    <location>
        <begin position="784"/>
        <end position="888"/>
    </location>
</feature>
<evidence type="ECO:0000256" key="7">
    <source>
        <dbReference type="ARBA" id="ARBA00023211"/>
    </source>
</evidence>
<dbReference type="InterPro" id="IPR049126">
    <property type="entry name" value="FAN1-like_TPR"/>
</dbReference>
<reference evidence="11" key="1">
    <citation type="submission" date="2021-01" db="UniProtKB">
        <authorList>
            <consortium name="EnsemblMetazoa"/>
        </authorList>
    </citation>
    <scope>IDENTIFICATION</scope>
    <source>
        <strain evidence="11">DH4</strain>
    </source>
</reference>
<keyword evidence="7 8" id="KW-0464">Manganese</keyword>
<dbReference type="KEGG" id="ame:100577784"/>
<evidence type="ECO:0000256" key="1">
    <source>
        <dbReference type="ARBA" id="ARBA00000983"/>
    </source>
</evidence>
<dbReference type="RefSeq" id="XP_016771878.2">
    <property type="nucleotide sequence ID" value="XM_016916389.2"/>
</dbReference>
<feature type="compositionally biased region" description="Polar residues" evidence="9">
    <location>
        <begin position="142"/>
        <end position="166"/>
    </location>
</feature>
<dbReference type="GO" id="GO:0008409">
    <property type="term" value="F:5'-3' exonuclease activity"/>
    <property type="evidence" value="ECO:0007669"/>
    <property type="project" value="TreeGrafter"/>
</dbReference>
<accession>A0A8B7KQ96</accession>
<evidence type="ECO:0000256" key="6">
    <source>
        <dbReference type="ARBA" id="ARBA00022842"/>
    </source>
</evidence>
<evidence type="ECO:0000256" key="2">
    <source>
        <dbReference type="ARBA" id="ARBA00005533"/>
    </source>
</evidence>
<dbReference type="Pfam" id="PF21170">
    <property type="entry name" value="FAN1_TPR"/>
    <property type="match status" value="1"/>
</dbReference>
<gene>
    <name evidence="13" type="primary">LOC100577784</name>
</gene>
<evidence type="ECO:0000313" key="12">
    <source>
        <dbReference type="Proteomes" id="UP000005203"/>
    </source>
</evidence>
<keyword evidence="8" id="KW-0539">Nucleus</keyword>
<keyword evidence="8" id="KW-0234">DNA repair</keyword>
<dbReference type="GO" id="GO:0036297">
    <property type="term" value="P:interstrand cross-link repair"/>
    <property type="evidence" value="ECO:0007669"/>
    <property type="project" value="InterPro"/>
</dbReference>
<evidence type="ECO:0000256" key="4">
    <source>
        <dbReference type="ARBA" id="ARBA00022723"/>
    </source>
</evidence>
<dbReference type="AlphaFoldDB" id="A0A7M7IR22"/>
<accession>A0A7M7IR22</accession>
<evidence type="ECO:0000313" key="13">
    <source>
        <dbReference type="RefSeq" id="XP_016771878.2"/>
    </source>
</evidence>
<dbReference type="PANTHER" id="PTHR15749">
    <property type="entry name" value="FANCONI-ASSOCIATED NUCLEASE 1"/>
    <property type="match status" value="1"/>
</dbReference>
<dbReference type="EnsemblMetazoa" id="XM_016916389">
    <property type="protein sequence ID" value="XP_016771878"/>
    <property type="gene ID" value="LOC100577784"/>
</dbReference>
<dbReference type="GO" id="GO:0017108">
    <property type="term" value="F:5'-flap endonuclease activity"/>
    <property type="evidence" value="ECO:0007669"/>
    <property type="project" value="TreeGrafter"/>
</dbReference>
<proteinExistence type="inferred from homology"/>
<comment type="cofactor">
    <cofactor evidence="8">
        <name>Mg(2+)</name>
        <dbReference type="ChEBI" id="CHEBI:18420"/>
    </cofactor>
    <cofactor evidence="8">
        <name>Mn(2+)</name>
        <dbReference type="ChEBI" id="CHEBI:29035"/>
    </cofactor>
</comment>
<dbReference type="Gene3D" id="3.40.1350.10">
    <property type="match status" value="1"/>
</dbReference>
<dbReference type="InterPro" id="IPR033315">
    <property type="entry name" value="Fan1-like"/>
</dbReference>
<dbReference type="Proteomes" id="UP000005203">
    <property type="component" value="Linkage group LG14"/>
</dbReference>
<evidence type="ECO:0000256" key="9">
    <source>
        <dbReference type="SAM" id="MobiDB-lite"/>
    </source>
</evidence>
<dbReference type="CDD" id="cd22326">
    <property type="entry name" value="FAN1-like"/>
    <property type="match status" value="1"/>
</dbReference>
<dbReference type="SMART" id="SM00990">
    <property type="entry name" value="VRR_NUC"/>
    <property type="match status" value="1"/>
</dbReference>
<evidence type="ECO:0000256" key="5">
    <source>
        <dbReference type="ARBA" id="ARBA00022801"/>
    </source>
</evidence>
<dbReference type="GeneID" id="100577784"/>
<evidence type="ECO:0000313" key="11">
    <source>
        <dbReference type="EnsemblMetazoa" id="XP_016771878"/>
    </source>
</evidence>
<reference evidence="13" key="2">
    <citation type="submission" date="2025-04" db="UniProtKB">
        <authorList>
            <consortium name="RefSeq"/>
        </authorList>
    </citation>
    <scope>IDENTIFICATION</scope>
    <source>
        <strain evidence="13">DH4</strain>
        <tissue evidence="13">Whole body</tissue>
    </source>
</reference>
<protein>
    <recommendedName>
        <fullName evidence="8">Fanconi-associated nuclease</fullName>
        <ecNumber evidence="8">3.1.4.1</ecNumber>
    </recommendedName>
</protein>
<dbReference type="InterPro" id="IPR049125">
    <property type="entry name" value="FAN1-like_WH"/>
</dbReference>
<keyword evidence="12" id="KW-1185">Reference proteome</keyword>
<dbReference type="GO" id="GO:0005634">
    <property type="term" value="C:nucleus"/>
    <property type="evidence" value="ECO:0007669"/>
    <property type="project" value="UniProtKB-SubCell"/>
</dbReference>
<feature type="region of interest" description="Disordered" evidence="9">
    <location>
        <begin position="131"/>
        <end position="166"/>
    </location>
</feature>
<evidence type="ECO:0000256" key="8">
    <source>
        <dbReference type="RuleBase" id="RU365033"/>
    </source>
</evidence>
<dbReference type="PANTHER" id="PTHR15749:SF4">
    <property type="entry name" value="FANCONI-ASSOCIATED NUCLEASE 1"/>
    <property type="match status" value="1"/>
</dbReference>
<evidence type="ECO:0000256" key="3">
    <source>
        <dbReference type="ARBA" id="ARBA00022722"/>
    </source>
</evidence>
<dbReference type="Pfam" id="PF08774">
    <property type="entry name" value="VRR_NUC"/>
    <property type="match status" value="1"/>
</dbReference>
<keyword evidence="8" id="KW-0227">DNA damage</keyword>
<name>A0A7M7IR22_APIME</name>
<dbReference type="InterPro" id="IPR049132">
    <property type="entry name" value="FAN1-like_euk"/>
</dbReference>
<keyword evidence="5 8" id="KW-0378">Hydrolase</keyword>
<dbReference type="InterPro" id="IPR014883">
    <property type="entry name" value="VRR_NUC"/>
</dbReference>
<dbReference type="GO" id="GO:0046872">
    <property type="term" value="F:metal ion binding"/>
    <property type="evidence" value="ECO:0007669"/>
    <property type="project" value="UniProtKB-KW"/>
</dbReference>
<dbReference type="Pfam" id="PF21315">
    <property type="entry name" value="FAN1_HTH"/>
    <property type="match status" value="1"/>
</dbReference>